<evidence type="ECO:0000313" key="2">
    <source>
        <dbReference type="EMBL" id="WXB04028.1"/>
    </source>
</evidence>
<dbReference type="SUPFAM" id="SSF82171">
    <property type="entry name" value="DPP6 N-terminal domain-like"/>
    <property type="match status" value="1"/>
</dbReference>
<dbReference type="Pfam" id="PF07676">
    <property type="entry name" value="PD40"/>
    <property type="match status" value="1"/>
</dbReference>
<name>A0ABZ2KZB1_9BACT</name>
<sequence>MALFSLDDHQADGGGPGPGNDGGGSNDGGNPQTDGSNPGNDSGPRDTGTDAPIPECTGGGPRFTNARPIPGLEKANIHQHSVRGVGDGPVVYLTSERPADGIDLGSHVFGATRGGSGFGNPEPPPGTNINSTDFQRHAIATADDMSMFYIQLTGTSTFGAIWRAKRSSAGASYTTEGAVQGLSGTTYADVYVTKTGAHMYLTKQNGSLDIFHSTPQGTGYAAPGLVDGVNAPGNDEYAPVVSEDLKTMYFARATGGQIRIRVATGQSGTSFADDKAVCGLNPANENTYPTWISPDGKTLYYVRYVGAAGIRELWQAELVP</sequence>
<dbReference type="InterPro" id="IPR011659">
    <property type="entry name" value="WD40"/>
</dbReference>
<feature type="compositionally biased region" description="Gly residues" evidence="1">
    <location>
        <begin position="12"/>
        <end position="27"/>
    </location>
</feature>
<evidence type="ECO:0000313" key="3">
    <source>
        <dbReference type="Proteomes" id="UP001374803"/>
    </source>
</evidence>
<organism evidence="2 3">
    <name type="scientific">Pendulispora rubella</name>
    <dbReference type="NCBI Taxonomy" id="2741070"/>
    <lineage>
        <taxon>Bacteria</taxon>
        <taxon>Pseudomonadati</taxon>
        <taxon>Myxococcota</taxon>
        <taxon>Myxococcia</taxon>
        <taxon>Myxococcales</taxon>
        <taxon>Sorangiineae</taxon>
        <taxon>Pendulisporaceae</taxon>
        <taxon>Pendulispora</taxon>
    </lineage>
</organism>
<protein>
    <submittedName>
        <fullName evidence="2">Uncharacterized protein</fullName>
    </submittedName>
</protein>
<dbReference type="EMBL" id="CP089983">
    <property type="protein sequence ID" value="WXB04028.1"/>
    <property type="molecule type" value="Genomic_DNA"/>
</dbReference>
<reference evidence="2" key="1">
    <citation type="submission" date="2021-12" db="EMBL/GenBank/DDBJ databases">
        <title>Discovery of the Pendulisporaceae a myxobacterial family with distinct sporulation behavior and unique specialized metabolism.</title>
        <authorList>
            <person name="Garcia R."/>
            <person name="Popoff A."/>
            <person name="Bader C.D."/>
            <person name="Loehr J."/>
            <person name="Walesch S."/>
            <person name="Walt C."/>
            <person name="Boldt J."/>
            <person name="Bunk B."/>
            <person name="Haeckl F.J.F.P.J."/>
            <person name="Gunesch A.P."/>
            <person name="Birkelbach J."/>
            <person name="Nuebel U."/>
            <person name="Pietschmann T."/>
            <person name="Bach T."/>
            <person name="Mueller R."/>
        </authorList>
    </citation>
    <scope>NUCLEOTIDE SEQUENCE</scope>
    <source>
        <strain evidence="2">MSr11367</strain>
    </source>
</reference>
<dbReference type="Proteomes" id="UP001374803">
    <property type="component" value="Chromosome"/>
</dbReference>
<feature type="compositionally biased region" description="Basic and acidic residues" evidence="1">
    <location>
        <begin position="1"/>
        <end position="11"/>
    </location>
</feature>
<gene>
    <name evidence="2" type="ORF">LVJ94_44870</name>
</gene>
<keyword evidence="3" id="KW-1185">Reference proteome</keyword>
<proteinExistence type="predicted"/>
<feature type="region of interest" description="Disordered" evidence="1">
    <location>
        <begin position="1"/>
        <end position="69"/>
    </location>
</feature>
<dbReference type="InterPro" id="IPR011042">
    <property type="entry name" value="6-blade_b-propeller_TolB-like"/>
</dbReference>
<dbReference type="RefSeq" id="WP_394833663.1">
    <property type="nucleotide sequence ID" value="NZ_CP089929.1"/>
</dbReference>
<evidence type="ECO:0000256" key="1">
    <source>
        <dbReference type="SAM" id="MobiDB-lite"/>
    </source>
</evidence>
<accession>A0ABZ2KZB1</accession>
<dbReference type="Gene3D" id="2.120.10.30">
    <property type="entry name" value="TolB, C-terminal domain"/>
    <property type="match status" value="1"/>
</dbReference>